<feature type="coiled-coil region" evidence="2">
    <location>
        <begin position="18"/>
        <end position="49"/>
    </location>
</feature>
<evidence type="ECO:0000259" key="4">
    <source>
        <dbReference type="Pfam" id="PF25977"/>
    </source>
</evidence>
<evidence type="ECO:0000313" key="5">
    <source>
        <dbReference type="Ensembl" id="ENSCMIP00000023541.1"/>
    </source>
</evidence>
<reference evidence="5" key="5">
    <citation type="submission" date="2025-09" db="UniProtKB">
        <authorList>
            <consortium name="Ensembl"/>
        </authorList>
    </citation>
    <scope>IDENTIFICATION</scope>
</reference>
<organism evidence="5 6">
    <name type="scientific">Callorhinchus milii</name>
    <name type="common">Ghost shark</name>
    <dbReference type="NCBI Taxonomy" id="7868"/>
    <lineage>
        <taxon>Eukaryota</taxon>
        <taxon>Metazoa</taxon>
        <taxon>Chordata</taxon>
        <taxon>Craniata</taxon>
        <taxon>Vertebrata</taxon>
        <taxon>Chondrichthyes</taxon>
        <taxon>Holocephali</taxon>
        <taxon>Chimaeriformes</taxon>
        <taxon>Callorhinchidae</taxon>
        <taxon>Callorhinchus</taxon>
    </lineage>
</organism>
<reference evidence="6" key="3">
    <citation type="journal article" date="2014" name="Nature">
        <title>Elephant shark genome provides unique insights into gnathostome evolution.</title>
        <authorList>
            <consortium name="International Elephant Shark Genome Sequencing Consortium"/>
            <person name="Venkatesh B."/>
            <person name="Lee A.P."/>
            <person name="Ravi V."/>
            <person name="Maurya A.K."/>
            <person name="Lian M.M."/>
            <person name="Swann J.B."/>
            <person name="Ohta Y."/>
            <person name="Flajnik M.F."/>
            <person name="Sutoh Y."/>
            <person name="Kasahara M."/>
            <person name="Hoon S."/>
            <person name="Gangu V."/>
            <person name="Roy S.W."/>
            <person name="Irimia M."/>
            <person name="Korzh V."/>
            <person name="Kondrychyn I."/>
            <person name="Lim Z.W."/>
            <person name="Tay B.H."/>
            <person name="Tohari S."/>
            <person name="Kong K.W."/>
            <person name="Ho S."/>
            <person name="Lorente-Galdos B."/>
            <person name="Quilez J."/>
            <person name="Marques-Bonet T."/>
            <person name="Raney B.J."/>
            <person name="Ingham P.W."/>
            <person name="Tay A."/>
            <person name="Hillier L.W."/>
            <person name="Minx P."/>
            <person name="Boehm T."/>
            <person name="Wilson R.K."/>
            <person name="Brenner S."/>
            <person name="Warren W.C."/>
        </authorList>
    </citation>
    <scope>NUCLEOTIDE SEQUENCE [LARGE SCALE GENOMIC DNA]</scope>
</reference>
<dbReference type="InterPro" id="IPR051241">
    <property type="entry name" value="DZIP_RILPL"/>
</dbReference>
<feature type="domain" description="Cilium assembly protein DZIP1" evidence="4">
    <location>
        <begin position="187"/>
        <end position="257"/>
    </location>
</feature>
<dbReference type="AlphaFoldDB" id="A0A4W3I7V7"/>
<reference evidence="5" key="4">
    <citation type="submission" date="2025-08" db="UniProtKB">
        <authorList>
            <consortium name="Ensembl"/>
        </authorList>
    </citation>
    <scope>IDENTIFICATION</scope>
</reference>
<accession>A0A4W3I7V7</accession>
<dbReference type="Ensembl" id="ENSCMIT00000023942.1">
    <property type="protein sequence ID" value="ENSCMIP00000023541.1"/>
    <property type="gene ID" value="ENSCMIG00000010507.1"/>
</dbReference>
<keyword evidence="6" id="KW-1185">Reference proteome</keyword>
<evidence type="ECO:0000256" key="3">
    <source>
        <dbReference type="SAM" id="MobiDB-lite"/>
    </source>
</evidence>
<dbReference type="PANTHER" id="PTHR21502:SF3">
    <property type="entry name" value="CILIUM ASSEMBLY PROTEIN DZIP1L"/>
    <property type="match status" value="1"/>
</dbReference>
<keyword evidence="1 2" id="KW-0175">Coiled coil</keyword>
<reference evidence="6" key="1">
    <citation type="journal article" date="2006" name="Science">
        <title>Ancient noncoding elements conserved in the human genome.</title>
        <authorList>
            <person name="Venkatesh B."/>
            <person name="Kirkness E.F."/>
            <person name="Loh Y.H."/>
            <person name="Halpern A.L."/>
            <person name="Lee A.P."/>
            <person name="Johnson J."/>
            <person name="Dandona N."/>
            <person name="Viswanathan L.D."/>
            <person name="Tay A."/>
            <person name="Venter J.C."/>
            <person name="Strausberg R.L."/>
            <person name="Brenner S."/>
        </authorList>
    </citation>
    <scope>NUCLEOTIDE SEQUENCE [LARGE SCALE GENOMIC DNA]</scope>
</reference>
<name>A0A4W3I7V7_CALMI</name>
<dbReference type="GO" id="GO:0036064">
    <property type="term" value="C:ciliary basal body"/>
    <property type="evidence" value="ECO:0007669"/>
    <property type="project" value="TreeGrafter"/>
</dbReference>
<evidence type="ECO:0000256" key="2">
    <source>
        <dbReference type="SAM" id="Coils"/>
    </source>
</evidence>
<dbReference type="PANTHER" id="PTHR21502">
    <property type="entry name" value="ZINC FINGER PROTEIN DZIP1"/>
    <property type="match status" value="1"/>
</dbReference>
<protein>
    <recommendedName>
        <fullName evidence="4">Cilium assembly protein DZIP1 domain-containing protein</fullName>
    </recommendedName>
</protein>
<reference evidence="6" key="2">
    <citation type="journal article" date="2007" name="PLoS Biol.">
        <title>Survey sequencing and comparative analysis of the elephant shark (Callorhinchus milii) genome.</title>
        <authorList>
            <person name="Venkatesh B."/>
            <person name="Kirkness E.F."/>
            <person name="Loh Y.H."/>
            <person name="Halpern A.L."/>
            <person name="Lee A.P."/>
            <person name="Johnson J."/>
            <person name="Dandona N."/>
            <person name="Viswanathan L.D."/>
            <person name="Tay A."/>
            <person name="Venter J.C."/>
            <person name="Strausberg R.L."/>
            <person name="Brenner S."/>
        </authorList>
    </citation>
    <scope>NUCLEOTIDE SEQUENCE [LARGE SCALE GENOMIC DNA]</scope>
</reference>
<dbReference type="InterPro" id="IPR058883">
    <property type="entry name" value="DZIP1_dom"/>
</dbReference>
<feature type="compositionally biased region" description="Low complexity" evidence="3">
    <location>
        <begin position="334"/>
        <end position="352"/>
    </location>
</feature>
<dbReference type="GO" id="GO:0060271">
    <property type="term" value="P:cilium assembly"/>
    <property type="evidence" value="ECO:0007669"/>
    <property type="project" value="TreeGrafter"/>
</dbReference>
<dbReference type="Proteomes" id="UP000314986">
    <property type="component" value="Unassembled WGS sequence"/>
</dbReference>
<feature type="compositionally biased region" description="Low complexity" evidence="3">
    <location>
        <begin position="316"/>
        <end position="325"/>
    </location>
</feature>
<evidence type="ECO:0000256" key="1">
    <source>
        <dbReference type="ARBA" id="ARBA00023054"/>
    </source>
</evidence>
<evidence type="ECO:0000313" key="6">
    <source>
        <dbReference type="Proteomes" id="UP000314986"/>
    </source>
</evidence>
<feature type="region of interest" description="Disordered" evidence="3">
    <location>
        <begin position="316"/>
        <end position="352"/>
    </location>
</feature>
<dbReference type="Pfam" id="PF25977">
    <property type="entry name" value="DZIP1"/>
    <property type="match status" value="1"/>
</dbReference>
<dbReference type="InParanoid" id="A0A4W3I7V7"/>
<dbReference type="GeneTree" id="ENSGT00940000156862"/>
<dbReference type="GO" id="GO:0005737">
    <property type="term" value="C:cytoplasm"/>
    <property type="evidence" value="ECO:0007669"/>
    <property type="project" value="TreeGrafter"/>
</dbReference>
<proteinExistence type="predicted"/>
<sequence>MQIKSTSLQLNLSLSALKNEHEHEIQEERHQYQQKVQELKELLEKQESKWTSEIQNIHEKHDSEKQTLQLEIRTLMSSINKKQKATACYYKKKIKELSQKLYDQHQLITNHGEVQTCAIRPPKKILELSSIITNLPQRKSLTKEQAASTLESIEELCEDEEMKELMELSRCKKNLKNVLKQNPSVAKELRKILEHSLEEKLENLGIKSDVQGISEGRLSRILQTVDSQREEKSKSIPNFYLFRENLAHEVENKILQQHSPSSKIIKTCSKRSTSGKKTVTYRKVCKNKSSGIVQSFETEQPTCSIRKIVPCAKPSTATLSSTTSSDDSEEELPKLSSSSSSSDTTSSESSKLSDVCELMEVVPCPPKQPISLCKTKDGSTGSAGKEAGICMIEPAGGISALQMLNQKKASREMKSTEYEKNLDLDDDDVWDISSLLEEDKHLTVKGEKDTMTANKNDIVIGSSQKVPN</sequence>